<sequence>MYSHKYGSGSASASAYARSSSRAPSRASRTDSPPRASHVVAESSSHEVEHDDHDQYADYRPEDRHRLTSHDAHPKWNAYGESPYAQVQDPSLYGRRGPEPKHVRQSNLGNCHMMASLAGVASDPDAIRNMVQEAEPGRYHVNLHDPETLRPVRVHVDDQLPTDMQPDFHKSRGKKVIWPQVAEQGYVKLHDARESVKSNRDTSERQTAGYGGIEGGTGIGAMHAFTGRRADYLPIRDMSDKELLRHLNKANTPGVAVLAGSNFERTAGMKSGIETRHAYTVVGTRFSRSKNEHMVEVRNPHGGPQYPVLGTGKDTVEMSLSRFRATFETVTTPLP</sequence>
<gene>
    <name evidence="8" type="ORF">D187_006006</name>
</gene>
<keyword evidence="9" id="KW-1185">Reference proteome</keyword>
<dbReference type="SUPFAM" id="SSF54001">
    <property type="entry name" value="Cysteine proteinases"/>
    <property type="match status" value="1"/>
</dbReference>
<dbReference type="SMART" id="SM00230">
    <property type="entry name" value="CysPc"/>
    <property type="match status" value="1"/>
</dbReference>
<dbReference type="PANTHER" id="PTHR10183:SF379">
    <property type="entry name" value="CALPAIN-5"/>
    <property type="match status" value="1"/>
</dbReference>
<name>S9R3Z3_CYSF2</name>
<evidence type="ECO:0000313" key="9">
    <source>
        <dbReference type="Proteomes" id="UP000011682"/>
    </source>
</evidence>
<dbReference type="Proteomes" id="UP000011682">
    <property type="component" value="Unassembled WGS sequence"/>
</dbReference>
<evidence type="ECO:0000256" key="6">
    <source>
        <dbReference type="SAM" id="MobiDB-lite"/>
    </source>
</evidence>
<keyword evidence="2 5" id="KW-0645">Protease</keyword>
<protein>
    <submittedName>
        <fullName evidence="8">Calpain family cysteine protease</fullName>
    </submittedName>
</protein>
<feature type="compositionally biased region" description="Low complexity" evidence="6">
    <location>
        <begin position="8"/>
        <end position="43"/>
    </location>
</feature>
<organism evidence="8 9">
    <name type="scientific">Cystobacter fuscus (strain ATCC 25194 / DSM 2262 / NBRC 100088 / M29)</name>
    <dbReference type="NCBI Taxonomy" id="1242864"/>
    <lineage>
        <taxon>Bacteria</taxon>
        <taxon>Pseudomonadati</taxon>
        <taxon>Myxococcota</taxon>
        <taxon>Myxococcia</taxon>
        <taxon>Myxococcales</taxon>
        <taxon>Cystobacterineae</taxon>
        <taxon>Archangiaceae</taxon>
        <taxon>Cystobacter</taxon>
    </lineage>
</organism>
<reference evidence="8" key="1">
    <citation type="submission" date="2013-05" db="EMBL/GenBank/DDBJ databases">
        <title>Genome assembly of Cystobacter fuscus DSM 2262.</title>
        <authorList>
            <person name="Sharma G."/>
            <person name="Khatri I."/>
            <person name="Kaur C."/>
            <person name="Mayilraj S."/>
            <person name="Subramanian S."/>
        </authorList>
    </citation>
    <scope>NUCLEOTIDE SEQUENCE [LARGE SCALE GENOMIC DNA]</scope>
    <source>
        <strain evidence="8">DSM 2262</strain>
    </source>
</reference>
<proteinExistence type="inferred from homology"/>
<evidence type="ECO:0000256" key="5">
    <source>
        <dbReference type="PROSITE-ProRule" id="PRU00239"/>
    </source>
</evidence>
<dbReference type="AlphaFoldDB" id="S9R3Z3"/>
<dbReference type="eggNOG" id="COG1572">
    <property type="taxonomic scope" value="Bacteria"/>
</dbReference>
<evidence type="ECO:0000313" key="8">
    <source>
        <dbReference type="EMBL" id="EPX63598.1"/>
    </source>
</evidence>
<comment type="caution">
    <text evidence="8">The sequence shown here is derived from an EMBL/GenBank/DDBJ whole genome shotgun (WGS) entry which is preliminary data.</text>
</comment>
<dbReference type="InterPro" id="IPR038765">
    <property type="entry name" value="Papain-like_cys_pep_sf"/>
</dbReference>
<dbReference type="InterPro" id="IPR022684">
    <property type="entry name" value="Calpain_cysteine_protease"/>
</dbReference>
<evidence type="ECO:0000256" key="3">
    <source>
        <dbReference type="ARBA" id="ARBA00022801"/>
    </source>
</evidence>
<evidence type="ECO:0000259" key="7">
    <source>
        <dbReference type="PROSITE" id="PS50203"/>
    </source>
</evidence>
<feature type="active site" evidence="5">
    <location>
        <position position="111"/>
    </location>
</feature>
<comment type="similarity">
    <text evidence="1">Belongs to the peptidase C2 family.</text>
</comment>
<keyword evidence="4 5" id="KW-0788">Thiol protease</keyword>
<dbReference type="PROSITE" id="PS50203">
    <property type="entry name" value="CALPAIN_CAT"/>
    <property type="match status" value="1"/>
</dbReference>
<keyword evidence="3 5" id="KW-0378">Hydrolase</keyword>
<evidence type="ECO:0000256" key="2">
    <source>
        <dbReference type="ARBA" id="ARBA00022670"/>
    </source>
</evidence>
<dbReference type="PANTHER" id="PTHR10183">
    <property type="entry name" value="CALPAIN"/>
    <property type="match status" value="1"/>
</dbReference>
<dbReference type="EMBL" id="ANAH02000005">
    <property type="protein sequence ID" value="EPX63598.1"/>
    <property type="molecule type" value="Genomic_DNA"/>
</dbReference>
<feature type="active site" evidence="5">
    <location>
        <position position="299"/>
    </location>
</feature>
<accession>S9R3Z3</accession>
<dbReference type="GO" id="GO:0006508">
    <property type="term" value="P:proteolysis"/>
    <property type="evidence" value="ECO:0007669"/>
    <property type="project" value="UniProtKB-KW"/>
</dbReference>
<feature type="region of interest" description="Disordered" evidence="6">
    <location>
        <begin position="1"/>
        <end position="68"/>
    </location>
</feature>
<feature type="compositionally biased region" description="Basic and acidic residues" evidence="6">
    <location>
        <begin position="193"/>
        <end position="204"/>
    </location>
</feature>
<dbReference type="OrthoDB" id="4617536at2"/>
<evidence type="ECO:0000256" key="1">
    <source>
        <dbReference type="ARBA" id="ARBA00007623"/>
    </source>
</evidence>
<dbReference type="InterPro" id="IPR001300">
    <property type="entry name" value="Peptidase_C2_calpain_cat"/>
</dbReference>
<dbReference type="Pfam" id="PF00648">
    <property type="entry name" value="Peptidase_C2"/>
    <property type="match status" value="1"/>
</dbReference>
<feature type="compositionally biased region" description="Basic and acidic residues" evidence="6">
    <location>
        <begin position="44"/>
        <end position="68"/>
    </location>
</feature>
<dbReference type="RefSeq" id="WP_002627848.1">
    <property type="nucleotide sequence ID" value="NZ_ANAH02000005.1"/>
</dbReference>
<dbReference type="Gene3D" id="3.90.70.10">
    <property type="entry name" value="Cysteine proteinases"/>
    <property type="match status" value="1"/>
</dbReference>
<feature type="region of interest" description="Disordered" evidence="6">
    <location>
        <begin position="193"/>
        <end position="213"/>
    </location>
</feature>
<evidence type="ECO:0000256" key="4">
    <source>
        <dbReference type="ARBA" id="ARBA00022807"/>
    </source>
</evidence>
<feature type="active site" evidence="5">
    <location>
        <position position="277"/>
    </location>
</feature>
<feature type="domain" description="Calpain catalytic" evidence="7">
    <location>
        <begin position="83"/>
        <end position="335"/>
    </location>
</feature>
<dbReference type="GO" id="GO:0004198">
    <property type="term" value="F:calcium-dependent cysteine-type endopeptidase activity"/>
    <property type="evidence" value="ECO:0007669"/>
    <property type="project" value="InterPro"/>
</dbReference>